<dbReference type="Gene3D" id="2.60.40.1260">
    <property type="entry name" value="Lamin Tail domain"/>
    <property type="match status" value="1"/>
</dbReference>
<dbReference type="Proteomes" id="UP000007799">
    <property type="component" value="Unassembled WGS sequence"/>
</dbReference>
<dbReference type="InParanoid" id="F2TVD4"/>
<protein>
    <recommendedName>
        <fullName evidence="2">LTD domain-containing protein</fullName>
    </recommendedName>
</protein>
<dbReference type="OrthoDB" id="102442at2759"/>
<sequence>MAVRFTSIDLTDEFADIINDSSEPIDLEGYHVEDVQGANKSHPFSSYVIAPGHTTRFWTTPKAQSGLKEDENNLFWRNKNGAPRAKNVLNNEGDGLRLISPEGTVVSSIFVSEQTHADSMLQSRLSVSEEGEQQPSTEQEEEGDTEGAQDEDEQASAAMATEEDTDQTQPVSANVSFFKTRASLGSQFDPTEGLFQRFCEEMDEIEARVLNKYKQRITAN</sequence>
<dbReference type="GeneID" id="16067671"/>
<keyword evidence="4" id="KW-1185">Reference proteome</keyword>
<evidence type="ECO:0000259" key="2">
    <source>
        <dbReference type="PROSITE" id="PS51841"/>
    </source>
</evidence>
<evidence type="ECO:0000256" key="1">
    <source>
        <dbReference type="SAM" id="MobiDB-lite"/>
    </source>
</evidence>
<dbReference type="PROSITE" id="PS51841">
    <property type="entry name" value="LTD"/>
    <property type="match status" value="1"/>
</dbReference>
<reference evidence="3" key="1">
    <citation type="submission" date="2009-08" db="EMBL/GenBank/DDBJ databases">
        <title>Annotation of Salpingoeca rosetta.</title>
        <authorList>
            <consortium name="The Broad Institute Genome Sequencing Platform"/>
            <person name="Russ C."/>
            <person name="Cuomo C."/>
            <person name="Burger G."/>
            <person name="Gray M.W."/>
            <person name="Holland P.W.H."/>
            <person name="King N."/>
            <person name="Lang F.B.F."/>
            <person name="Roger A.J."/>
            <person name="Ruiz-Trillo I."/>
            <person name="Young S.K."/>
            <person name="Zeng Q."/>
            <person name="Gargeya S."/>
            <person name="Alvarado L."/>
            <person name="Berlin A."/>
            <person name="Chapman S.B."/>
            <person name="Chen Z."/>
            <person name="Freedman E."/>
            <person name="Gellesch M."/>
            <person name="Goldberg J."/>
            <person name="Griggs A."/>
            <person name="Gujja S."/>
            <person name="Heilman E."/>
            <person name="Heiman D."/>
            <person name="Howarth C."/>
            <person name="Mehta T."/>
            <person name="Neiman D."/>
            <person name="Pearson M."/>
            <person name="Roberts A."/>
            <person name="Saif S."/>
            <person name="Shea T."/>
            <person name="Shenoy N."/>
            <person name="Sisk P."/>
            <person name="Stolte C."/>
            <person name="Sykes S."/>
            <person name="White J."/>
            <person name="Yandava C."/>
            <person name="Haas B."/>
            <person name="Nusbaum C."/>
            <person name="Birren B."/>
        </authorList>
    </citation>
    <scope>NUCLEOTIDE SEQUENCE [LARGE SCALE GENOMIC DNA]</scope>
    <source>
        <strain evidence="3">ATCC 50818</strain>
    </source>
</reference>
<dbReference type="InterPro" id="IPR001322">
    <property type="entry name" value="Lamin_tail_dom"/>
</dbReference>
<feature type="domain" description="LTD" evidence="2">
    <location>
        <begin position="1"/>
        <end position="116"/>
    </location>
</feature>
<dbReference type="AlphaFoldDB" id="F2TVD4"/>
<name>F2TVD4_SALR5</name>
<dbReference type="RefSeq" id="XP_004998602.1">
    <property type="nucleotide sequence ID" value="XM_004998545.1"/>
</dbReference>
<proteinExistence type="predicted"/>
<dbReference type="InterPro" id="IPR036415">
    <property type="entry name" value="Lamin_tail_dom_sf"/>
</dbReference>
<dbReference type="SUPFAM" id="SSF74853">
    <property type="entry name" value="Lamin A/C globular tail domain"/>
    <property type="match status" value="1"/>
</dbReference>
<feature type="region of interest" description="Disordered" evidence="1">
    <location>
        <begin position="121"/>
        <end position="170"/>
    </location>
</feature>
<dbReference type="KEGG" id="sre:PTSG_00046"/>
<organism evidence="4">
    <name type="scientific">Salpingoeca rosetta (strain ATCC 50818 / BSB-021)</name>
    <dbReference type="NCBI Taxonomy" id="946362"/>
    <lineage>
        <taxon>Eukaryota</taxon>
        <taxon>Choanoflagellata</taxon>
        <taxon>Craspedida</taxon>
        <taxon>Salpingoecidae</taxon>
        <taxon>Salpingoeca</taxon>
    </lineage>
</organism>
<evidence type="ECO:0000313" key="3">
    <source>
        <dbReference type="EMBL" id="EGD72030.1"/>
    </source>
</evidence>
<dbReference type="Pfam" id="PF00932">
    <property type="entry name" value="LTD"/>
    <property type="match status" value="1"/>
</dbReference>
<feature type="compositionally biased region" description="Acidic residues" evidence="1">
    <location>
        <begin position="138"/>
        <end position="154"/>
    </location>
</feature>
<dbReference type="EMBL" id="GL832955">
    <property type="protein sequence ID" value="EGD72030.1"/>
    <property type="molecule type" value="Genomic_DNA"/>
</dbReference>
<evidence type="ECO:0000313" key="4">
    <source>
        <dbReference type="Proteomes" id="UP000007799"/>
    </source>
</evidence>
<accession>F2TVD4</accession>
<gene>
    <name evidence="3" type="ORF">PTSG_00046</name>
</gene>